<organism evidence="1 2">
    <name type="scientific">Lacinutrix neustonica</name>
    <dbReference type="NCBI Taxonomy" id="2980107"/>
    <lineage>
        <taxon>Bacteria</taxon>
        <taxon>Pseudomonadati</taxon>
        <taxon>Bacteroidota</taxon>
        <taxon>Flavobacteriia</taxon>
        <taxon>Flavobacteriales</taxon>
        <taxon>Flavobacteriaceae</taxon>
        <taxon>Lacinutrix</taxon>
    </lineage>
</organism>
<proteinExistence type="predicted"/>
<dbReference type="EMBL" id="CP113088">
    <property type="protein sequence ID" value="WAC01914.1"/>
    <property type="molecule type" value="Genomic_DNA"/>
</dbReference>
<protein>
    <submittedName>
        <fullName evidence="1">Uncharacterized protein</fullName>
    </submittedName>
</protein>
<keyword evidence="2" id="KW-1185">Reference proteome</keyword>
<evidence type="ECO:0000313" key="2">
    <source>
        <dbReference type="Proteomes" id="UP001164705"/>
    </source>
</evidence>
<sequence>MILIFIISIVLIGLFVGIPRKRNTSYKERYDTKKTSRKFK</sequence>
<dbReference type="AlphaFoldDB" id="A0A9E8MVX1"/>
<reference evidence="1" key="1">
    <citation type="submission" date="2022-11" db="EMBL/GenBank/DDBJ databases">
        <title>Lacinutrix neustonica HL-RS19T sp. nov., isolated from the surface microlayer sample of brackish Lake Shihwa.</title>
        <authorList>
            <person name="Choi J.Y."/>
            <person name="Hwang C.Y."/>
        </authorList>
    </citation>
    <scope>NUCLEOTIDE SEQUENCE</scope>
    <source>
        <strain evidence="1">HL-RS19</strain>
    </source>
</reference>
<accession>A0A9E8MVX1</accession>
<dbReference type="RefSeq" id="WP_267676512.1">
    <property type="nucleotide sequence ID" value="NZ_CP113088.1"/>
</dbReference>
<gene>
    <name evidence="1" type="ORF">N7U66_19020</name>
</gene>
<evidence type="ECO:0000313" key="1">
    <source>
        <dbReference type="EMBL" id="WAC01914.1"/>
    </source>
</evidence>
<dbReference type="KEGG" id="lnu:N7U66_19020"/>
<name>A0A9E8MVX1_9FLAO</name>
<dbReference type="Proteomes" id="UP001164705">
    <property type="component" value="Chromosome"/>
</dbReference>